<dbReference type="OrthoDB" id="6386016at2"/>
<evidence type="ECO:0000313" key="3">
    <source>
        <dbReference type="EMBL" id="QHQ38145.1"/>
    </source>
</evidence>
<gene>
    <name evidence="3" type="ORF">GTQ55_03465</name>
    <name evidence="2" type="ORF">HNQ53_001277</name>
</gene>
<name>A0A6P1T8T6_9GAMM</name>
<evidence type="ECO:0000313" key="4">
    <source>
        <dbReference type="Proteomes" id="UP000464675"/>
    </source>
</evidence>
<sequence>MKRILLSLVVLGFLGSAAFWLGHGAAQLESAGQPTQAAQPAAAEPSPQRVATESSTALAAVAPEQNARIEQRERAAAEILSLLSCDETDSCPQDNSDPRAGFFLQGEMLIAQLRDFDREFAGTAGFDAQLAELIAELLAHKNGHVQAEAVDFMAQQEPNRRSAQALISALVDTADGKLFAKALPELARYPSLETEVRDLYEYTLRSGSLSASRALAQNLGPYLNQGNIGFYSALAQQLPGQAAKTRYLKATLEAYERRE</sequence>
<keyword evidence="4" id="KW-1185">Reference proteome</keyword>
<evidence type="ECO:0000256" key="1">
    <source>
        <dbReference type="SAM" id="MobiDB-lite"/>
    </source>
</evidence>
<feature type="compositionally biased region" description="Low complexity" evidence="1">
    <location>
        <begin position="31"/>
        <end position="48"/>
    </location>
</feature>
<dbReference type="RefSeq" id="WP_161857481.1">
    <property type="nucleotide sequence ID" value="NZ_CP047491.1"/>
</dbReference>
<dbReference type="AlphaFoldDB" id="A0A6P1T8T6"/>
<dbReference type="EMBL" id="JACHHR010000002">
    <property type="protein sequence ID" value="MBB5211059.1"/>
    <property type="molecule type" value="Genomic_DNA"/>
</dbReference>
<reference evidence="3 4" key="1">
    <citation type="submission" date="2020-01" db="EMBL/GenBank/DDBJ databases">
        <title>The possibility of degradation of plastic by Microbulbifer hydrolyticus IRE-31.</title>
        <authorList>
            <person name="Liu L."/>
        </authorList>
    </citation>
    <scope>NUCLEOTIDE SEQUENCE [LARGE SCALE GENOMIC DNA]</scope>
    <source>
        <strain evidence="3 4">IRE-31</strain>
    </source>
</reference>
<organism evidence="2 5">
    <name type="scientific">Microbulbifer hydrolyticus</name>
    <dbReference type="NCBI Taxonomy" id="48074"/>
    <lineage>
        <taxon>Bacteria</taxon>
        <taxon>Pseudomonadati</taxon>
        <taxon>Pseudomonadota</taxon>
        <taxon>Gammaproteobacteria</taxon>
        <taxon>Cellvibrionales</taxon>
        <taxon>Microbulbiferaceae</taxon>
        <taxon>Microbulbifer</taxon>
    </lineage>
</organism>
<reference evidence="2 5" key="2">
    <citation type="submission" date="2020-08" db="EMBL/GenBank/DDBJ databases">
        <title>Genomic Encyclopedia of Type Strains, Phase IV (KMG-IV): sequencing the most valuable type-strain genomes for metagenomic binning, comparative biology and taxonomic classification.</title>
        <authorList>
            <person name="Goeker M."/>
        </authorList>
    </citation>
    <scope>NUCLEOTIDE SEQUENCE [LARGE SCALE GENOMIC DNA]</scope>
    <source>
        <strain evidence="2 5">DSM 11525</strain>
    </source>
</reference>
<proteinExistence type="predicted"/>
<accession>A0A6P1T8T6</accession>
<evidence type="ECO:0000313" key="2">
    <source>
        <dbReference type="EMBL" id="MBB5211059.1"/>
    </source>
</evidence>
<evidence type="ECO:0000313" key="5">
    <source>
        <dbReference type="Proteomes" id="UP000563601"/>
    </source>
</evidence>
<feature type="region of interest" description="Disordered" evidence="1">
    <location>
        <begin position="31"/>
        <end position="50"/>
    </location>
</feature>
<dbReference type="Proteomes" id="UP000464675">
    <property type="component" value="Chromosome"/>
</dbReference>
<dbReference type="Proteomes" id="UP000563601">
    <property type="component" value="Unassembled WGS sequence"/>
</dbReference>
<protein>
    <submittedName>
        <fullName evidence="2">Uncharacterized protein</fullName>
    </submittedName>
</protein>
<dbReference type="EMBL" id="CP047491">
    <property type="protein sequence ID" value="QHQ38145.1"/>
    <property type="molecule type" value="Genomic_DNA"/>
</dbReference>